<dbReference type="VEuPathDB" id="FungiDB:P170DRAFT_455242"/>
<evidence type="ECO:0000259" key="3">
    <source>
        <dbReference type="Pfam" id="PF00248"/>
    </source>
</evidence>
<sequence>MASPQYVMGTQGFASAWTEENVHELITTLGEAGINHYDAARLYPATNPGAAEKLLGSVRRSDFVIDTKILYRPSALSNQNMEQSIHQSLESLGVKKIDTLYAHAPDKDTPIAEQAANFDHFYRAGLFAELGLCNYSPAQLSEWIELATERNYVRPTVYQGQYNMFCRHYEKELFPLLQKHQVKFVANSPLAGGFLTGKLTFAEEAAQLRGTRFEQAEGNMVGYLFRAWYDKPDFHQAIRELATWVDRGVAGSLSQAALRWLLFHSGLRSTDSVALGPSNVSQLKEYLDARNAGPLPEEVVKAIDQLYEPLQEEAAPVVEIGWWSM</sequence>
<dbReference type="OrthoDB" id="48988at2759"/>
<dbReference type="InterPro" id="IPR050523">
    <property type="entry name" value="AKR_Detox_Biosynth"/>
</dbReference>
<comment type="similarity">
    <text evidence="2">Belongs to the aldo/keto reductase family. Aldo/keto reductase 2 subfamily.</text>
</comment>
<dbReference type="GO" id="GO:0016491">
    <property type="term" value="F:oxidoreductase activity"/>
    <property type="evidence" value="ECO:0007669"/>
    <property type="project" value="UniProtKB-KW"/>
</dbReference>
<dbReference type="InterPro" id="IPR036812">
    <property type="entry name" value="NAD(P)_OxRdtase_dom_sf"/>
</dbReference>
<gene>
    <name evidence="4" type="ORF">P170DRAFT_455242</name>
</gene>
<dbReference type="Gene3D" id="3.20.20.100">
    <property type="entry name" value="NADP-dependent oxidoreductase domain"/>
    <property type="match status" value="1"/>
</dbReference>
<reference evidence="4 5" key="1">
    <citation type="submission" date="2016-12" db="EMBL/GenBank/DDBJ databases">
        <title>The genomes of Aspergillus section Nigri reveals drivers in fungal speciation.</title>
        <authorList>
            <consortium name="DOE Joint Genome Institute"/>
            <person name="Vesth T.C."/>
            <person name="Nybo J."/>
            <person name="Theobald S."/>
            <person name="Brandl J."/>
            <person name="Frisvad J.C."/>
            <person name="Nielsen K.F."/>
            <person name="Lyhne E.K."/>
            <person name="Kogle M.E."/>
            <person name="Kuo A."/>
            <person name="Riley R."/>
            <person name="Clum A."/>
            <person name="Nolan M."/>
            <person name="Lipzen A."/>
            <person name="Salamov A."/>
            <person name="Henrissat B."/>
            <person name="Wiebenga A."/>
            <person name="De Vries R.P."/>
            <person name="Grigoriev I.V."/>
            <person name="Mortensen U.H."/>
            <person name="Andersen M.R."/>
            <person name="Baker S.E."/>
        </authorList>
    </citation>
    <scope>NUCLEOTIDE SEQUENCE [LARGE SCALE GENOMIC DNA]</scope>
    <source>
        <strain evidence="4 5">IBT 23096</strain>
    </source>
</reference>
<dbReference type="Pfam" id="PF00248">
    <property type="entry name" value="Aldo_ket_red"/>
    <property type="match status" value="1"/>
</dbReference>
<dbReference type="STRING" id="1392250.A0A2I2GDA0"/>
<proteinExistence type="inferred from homology"/>
<dbReference type="Proteomes" id="UP000234275">
    <property type="component" value="Unassembled WGS sequence"/>
</dbReference>
<protein>
    <submittedName>
        <fullName evidence="4">Aldo/keto reductase</fullName>
    </submittedName>
</protein>
<dbReference type="EMBL" id="MSFO01000003">
    <property type="protein sequence ID" value="PLB50869.1"/>
    <property type="molecule type" value="Genomic_DNA"/>
</dbReference>
<evidence type="ECO:0000313" key="4">
    <source>
        <dbReference type="EMBL" id="PLB50869.1"/>
    </source>
</evidence>
<dbReference type="RefSeq" id="XP_024706171.1">
    <property type="nucleotide sequence ID" value="XM_024851512.1"/>
</dbReference>
<accession>A0A2I2GDA0</accession>
<dbReference type="AlphaFoldDB" id="A0A2I2GDA0"/>
<dbReference type="PANTHER" id="PTHR43364">
    <property type="entry name" value="NADH-SPECIFIC METHYLGLYOXAL REDUCTASE-RELATED"/>
    <property type="match status" value="1"/>
</dbReference>
<dbReference type="InterPro" id="IPR023210">
    <property type="entry name" value="NADP_OxRdtase_dom"/>
</dbReference>
<evidence type="ECO:0000256" key="1">
    <source>
        <dbReference type="ARBA" id="ARBA00023002"/>
    </source>
</evidence>
<keyword evidence="5" id="KW-1185">Reference proteome</keyword>
<comment type="caution">
    <text evidence="4">The sequence shown here is derived from an EMBL/GenBank/DDBJ whole genome shotgun (WGS) entry which is preliminary data.</text>
</comment>
<evidence type="ECO:0000256" key="2">
    <source>
        <dbReference type="ARBA" id="ARBA00038157"/>
    </source>
</evidence>
<organism evidence="4 5">
    <name type="scientific">Aspergillus steynii IBT 23096</name>
    <dbReference type="NCBI Taxonomy" id="1392250"/>
    <lineage>
        <taxon>Eukaryota</taxon>
        <taxon>Fungi</taxon>
        <taxon>Dikarya</taxon>
        <taxon>Ascomycota</taxon>
        <taxon>Pezizomycotina</taxon>
        <taxon>Eurotiomycetes</taxon>
        <taxon>Eurotiomycetidae</taxon>
        <taxon>Eurotiales</taxon>
        <taxon>Aspergillaceae</taxon>
        <taxon>Aspergillus</taxon>
        <taxon>Aspergillus subgen. Circumdati</taxon>
    </lineage>
</organism>
<evidence type="ECO:0000313" key="5">
    <source>
        <dbReference type="Proteomes" id="UP000234275"/>
    </source>
</evidence>
<dbReference type="PANTHER" id="PTHR43364:SF4">
    <property type="entry name" value="NAD(P)-LINKED OXIDOREDUCTASE SUPERFAMILY PROTEIN"/>
    <property type="match status" value="1"/>
</dbReference>
<dbReference type="GeneID" id="36559211"/>
<keyword evidence="1" id="KW-0560">Oxidoreductase</keyword>
<name>A0A2I2GDA0_9EURO</name>
<feature type="domain" description="NADP-dependent oxidoreductase" evidence="3">
    <location>
        <begin position="8"/>
        <end position="308"/>
    </location>
</feature>
<dbReference type="SUPFAM" id="SSF51430">
    <property type="entry name" value="NAD(P)-linked oxidoreductase"/>
    <property type="match status" value="1"/>
</dbReference>